<evidence type="ECO:0000313" key="4">
    <source>
        <dbReference type="EMBL" id="CAH0363912.1"/>
    </source>
</evidence>
<dbReference type="InterPro" id="IPR011990">
    <property type="entry name" value="TPR-like_helical_dom_sf"/>
</dbReference>
<dbReference type="AlphaFoldDB" id="A0A8J2S396"/>
<keyword evidence="1" id="KW-0802">TPR repeat</keyword>
<protein>
    <recommendedName>
        <fullName evidence="6">Tetratricopeptide repeat protein</fullName>
    </recommendedName>
</protein>
<dbReference type="SUPFAM" id="SSF48452">
    <property type="entry name" value="TPR-like"/>
    <property type="match status" value="1"/>
</dbReference>
<reference evidence="4" key="1">
    <citation type="submission" date="2021-11" db="EMBL/GenBank/DDBJ databases">
        <authorList>
            <consortium name="Genoscope - CEA"/>
            <person name="William W."/>
        </authorList>
    </citation>
    <scope>NUCLEOTIDE SEQUENCE</scope>
</reference>
<evidence type="ECO:0000313" key="5">
    <source>
        <dbReference type="Proteomes" id="UP000789595"/>
    </source>
</evidence>
<sequence>MGAGASAGSNGQLLPPNKNPAAIPIFTGLKALQAKLVEEGSWTEGDREEIEGLLAKARIFYDSQIEGAKRVQPQLEAKLAQAKDDFCAMYGMVFKMVQQDAAYSRAMEAADRLEAAIAERGPRTRQVVNQIDVLYETSALKQKPPFDEMVHRLGEDTKAIDIKVAPLKSLERAFEKTAMKKADDNRFDSDRLLDLVRGMLVFQTMEGVAAALEALENSKEFGWTVVRIKNRMRKPTGGGWADVLLNLTKNDDNHKFICELQLVHKKMLVTREELGGHDAYDDFRTAGEFLELVQEKTEAGVAADLERQLAEARKNRDGKKCKELKGLIEKVKALDAEIKRLTAAETAAFDDDDFDEGDRLHGELEARKAELVELTAKAAGGDAVDAPVVEKVSVKAKPSAQTQFDGGWQTSAGTYKIFASGGTITAEGNPQPWYPGTYECWGPAVKATWKHGAVSNGTIATDGTISWTGATSSTWKRSDASAHFSGVNTETSQDSKEAKSPAAWYSEGLALGRNGEKKWPEAIKAFQNCVALDANHSKAWFWLGQSYYLQNGSKNCEASYEPYTRCIALDPKNALAHGNLGSVLQYARKDYDGAERHYRKAIELEPKAYACWNLSLILENQKNDIPGAIKLVEECVRLGRANCEQRLAKLRAKL</sequence>
<accession>A0A8J2S396</accession>
<name>A0A8J2S396_9STRA</name>
<dbReference type="InterPro" id="IPR019734">
    <property type="entry name" value="TPR_rpt"/>
</dbReference>
<comment type="caution">
    <text evidence="4">The sequence shown here is derived from an EMBL/GenBank/DDBJ whole genome shotgun (WGS) entry which is preliminary data.</text>
</comment>
<comment type="similarity">
    <text evidence="2">Belongs to the APC3/CDC27 family.</text>
</comment>
<dbReference type="OrthoDB" id="186435at2759"/>
<evidence type="ECO:0000256" key="2">
    <source>
        <dbReference type="ARBA" id="ARBA00038210"/>
    </source>
</evidence>
<organism evidence="4 5">
    <name type="scientific">Pelagomonas calceolata</name>
    <dbReference type="NCBI Taxonomy" id="35677"/>
    <lineage>
        <taxon>Eukaryota</taxon>
        <taxon>Sar</taxon>
        <taxon>Stramenopiles</taxon>
        <taxon>Ochrophyta</taxon>
        <taxon>Pelagophyceae</taxon>
        <taxon>Pelagomonadales</taxon>
        <taxon>Pelagomonadaceae</taxon>
        <taxon>Pelagomonas</taxon>
    </lineage>
</organism>
<evidence type="ECO:0008006" key="6">
    <source>
        <dbReference type="Google" id="ProtNLM"/>
    </source>
</evidence>
<keyword evidence="5" id="KW-1185">Reference proteome</keyword>
<feature type="coiled-coil region" evidence="3">
    <location>
        <begin position="302"/>
        <end position="344"/>
    </location>
</feature>
<dbReference type="PANTHER" id="PTHR12558">
    <property type="entry name" value="CELL DIVISION CYCLE 16,23,27"/>
    <property type="match status" value="1"/>
</dbReference>
<proteinExistence type="inferred from homology"/>
<evidence type="ECO:0000256" key="1">
    <source>
        <dbReference type="ARBA" id="ARBA00022803"/>
    </source>
</evidence>
<dbReference type="Proteomes" id="UP000789595">
    <property type="component" value="Unassembled WGS sequence"/>
</dbReference>
<gene>
    <name evidence="4" type="ORF">PECAL_1P02530</name>
</gene>
<keyword evidence="3" id="KW-0175">Coiled coil</keyword>
<dbReference type="EMBL" id="CAKKNE010000001">
    <property type="protein sequence ID" value="CAH0363912.1"/>
    <property type="molecule type" value="Genomic_DNA"/>
</dbReference>
<dbReference type="Gene3D" id="1.25.40.10">
    <property type="entry name" value="Tetratricopeptide repeat domain"/>
    <property type="match status" value="2"/>
</dbReference>
<dbReference type="PANTHER" id="PTHR12558:SF13">
    <property type="entry name" value="CELL DIVISION CYCLE PROTEIN 27 HOMOLOG"/>
    <property type="match status" value="1"/>
</dbReference>
<evidence type="ECO:0000256" key="3">
    <source>
        <dbReference type="SAM" id="Coils"/>
    </source>
</evidence>
<dbReference type="SMART" id="SM00028">
    <property type="entry name" value="TPR"/>
    <property type="match status" value="3"/>
</dbReference>